<feature type="domain" description="Soluble ligand binding" evidence="3">
    <location>
        <begin position="129"/>
        <end position="177"/>
    </location>
</feature>
<keyword evidence="1" id="KW-0732">Signal</keyword>
<dbReference type="Proteomes" id="UP000621447">
    <property type="component" value="Unassembled WGS sequence"/>
</dbReference>
<feature type="domain" description="Polysaccharide export protein N-terminal" evidence="2">
    <location>
        <begin position="49"/>
        <end position="123"/>
    </location>
</feature>
<keyword evidence="5" id="KW-1185">Reference proteome</keyword>
<dbReference type="InterPro" id="IPR019554">
    <property type="entry name" value="Soluble_ligand-bd"/>
</dbReference>
<comment type="caution">
    <text evidence="4">The sequence shown here is derived from an EMBL/GenBank/DDBJ whole genome shotgun (WGS) entry which is preliminary data.</text>
</comment>
<evidence type="ECO:0000313" key="5">
    <source>
        <dbReference type="Proteomes" id="UP000621447"/>
    </source>
</evidence>
<evidence type="ECO:0000256" key="1">
    <source>
        <dbReference type="ARBA" id="ARBA00022729"/>
    </source>
</evidence>
<dbReference type="Gene3D" id="3.30.1950.10">
    <property type="entry name" value="wza like domain"/>
    <property type="match status" value="1"/>
</dbReference>
<dbReference type="Pfam" id="PF10531">
    <property type="entry name" value="SLBB"/>
    <property type="match status" value="1"/>
</dbReference>
<gene>
    <name evidence="4" type="ORF">HRV97_16770</name>
</gene>
<dbReference type="PANTHER" id="PTHR33619:SF3">
    <property type="entry name" value="POLYSACCHARIDE EXPORT PROTEIN GFCE-RELATED"/>
    <property type="match status" value="1"/>
</dbReference>
<sequence>MKPLVSVAAVLAVLVGGCAEDRFIGRPGLTISQQTEMPAPSATDLVSEPRPQVLGPFDQVSVDVFSLPEFSRTVTIDRSGNISLPLVGEIPAAGKTPAQLGQAVTQQLQANHVRDPRVSINVTQVVSQVITVSGQVRAPGLYPVTGRMTLMRAIARAQGTSDVARENMVMVFRRVNGQDLVGLYDLRAIQRGMYEDPEVFASDVVQVDESQSRRVFGLLIQSSPILVAPLVAILNR</sequence>
<dbReference type="PANTHER" id="PTHR33619">
    <property type="entry name" value="POLYSACCHARIDE EXPORT PROTEIN GFCE-RELATED"/>
    <property type="match status" value="1"/>
</dbReference>
<reference evidence="4 5" key="1">
    <citation type="submission" date="2020-06" db="EMBL/GenBank/DDBJ databases">
        <title>Sphingomonas hominis sp. nov., a member of the Sphingomonas, isolated from the hair of a 22-year-old girl.</title>
        <authorList>
            <person name="Zhang D.-F."/>
            <person name="Cui X.-W."/>
        </authorList>
    </citation>
    <scope>NUCLEOTIDE SEQUENCE [LARGE SCALE GENOMIC DNA]</scope>
    <source>
        <strain evidence="4 5">HHU CXW</strain>
    </source>
</reference>
<dbReference type="InterPro" id="IPR049712">
    <property type="entry name" value="Poly_export"/>
</dbReference>
<organism evidence="4 5">
    <name type="scientific">Sphingomonas hominis</name>
    <dbReference type="NCBI Taxonomy" id="2741495"/>
    <lineage>
        <taxon>Bacteria</taxon>
        <taxon>Pseudomonadati</taxon>
        <taxon>Pseudomonadota</taxon>
        <taxon>Alphaproteobacteria</taxon>
        <taxon>Sphingomonadales</taxon>
        <taxon>Sphingomonadaceae</taxon>
        <taxon>Sphingomonas</taxon>
    </lineage>
</organism>
<dbReference type="EMBL" id="JABULH010000017">
    <property type="protein sequence ID" value="NTS66795.1"/>
    <property type="molecule type" value="Genomic_DNA"/>
</dbReference>
<protein>
    <submittedName>
        <fullName evidence="4">Polysaccharide export protein</fullName>
    </submittedName>
</protein>
<evidence type="ECO:0000259" key="2">
    <source>
        <dbReference type="Pfam" id="PF02563"/>
    </source>
</evidence>
<accession>A0ABX2JMU7</accession>
<dbReference type="RefSeq" id="WP_174195276.1">
    <property type="nucleotide sequence ID" value="NZ_JABULH010000017.1"/>
</dbReference>
<evidence type="ECO:0000313" key="4">
    <source>
        <dbReference type="EMBL" id="NTS66795.1"/>
    </source>
</evidence>
<dbReference type="Pfam" id="PF02563">
    <property type="entry name" value="Poly_export"/>
    <property type="match status" value="1"/>
</dbReference>
<dbReference type="PROSITE" id="PS51257">
    <property type="entry name" value="PROKAR_LIPOPROTEIN"/>
    <property type="match status" value="1"/>
</dbReference>
<name>A0ABX2JMU7_9SPHN</name>
<evidence type="ECO:0000259" key="3">
    <source>
        <dbReference type="Pfam" id="PF10531"/>
    </source>
</evidence>
<proteinExistence type="predicted"/>
<dbReference type="InterPro" id="IPR003715">
    <property type="entry name" value="Poly_export_N"/>
</dbReference>